<feature type="compositionally biased region" description="Basic and acidic residues" evidence="4">
    <location>
        <begin position="645"/>
        <end position="658"/>
    </location>
</feature>
<evidence type="ECO:0000259" key="5">
    <source>
        <dbReference type="Pfam" id="PF04717"/>
    </source>
</evidence>
<evidence type="ECO:0000256" key="2">
    <source>
        <dbReference type="ARBA" id="ARBA00005558"/>
    </source>
</evidence>
<dbReference type="NCBIfam" id="TIGR03361">
    <property type="entry name" value="VI_Rhs_Vgr"/>
    <property type="match status" value="1"/>
</dbReference>
<dbReference type="NCBIfam" id="TIGR01646">
    <property type="entry name" value="vgr_GE"/>
    <property type="match status" value="1"/>
</dbReference>
<dbReference type="SUPFAM" id="SSF69255">
    <property type="entry name" value="gp5 N-terminal domain-like"/>
    <property type="match status" value="1"/>
</dbReference>
<dbReference type="SUPFAM" id="SSF69279">
    <property type="entry name" value="Phage tail proteins"/>
    <property type="match status" value="2"/>
</dbReference>
<dbReference type="Gene3D" id="4.10.220.110">
    <property type="match status" value="1"/>
</dbReference>
<dbReference type="InterPro" id="IPR050708">
    <property type="entry name" value="T6SS_VgrG/RHS"/>
</dbReference>
<dbReference type="Pfam" id="PF04717">
    <property type="entry name" value="Phage_base_V"/>
    <property type="match status" value="1"/>
</dbReference>
<evidence type="ECO:0000313" key="8">
    <source>
        <dbReference type="Proteomes" id="UP000027466"/>
    </source>
</evidence>
<dbReference type="GO" id="GO:0005576">
    <property type="term" value="C:extracellular region"/>
    <property type="evidence" value="ECO:0007669"/>
    <property type="project" value="UniProtKB-SubCell"/>
</dbReference>
<dbReference type="Gene3D" id="3.55.50.10">
    <property type="entry name" value="Baseplate protein-like domains"/>
    <property type="match status" value="1"/>
</dbReference>
<name>A0A069PX81_9BURK</name>
<dbReference type="RefSeq" id="WP_035938912.1">
    <property type="nucleotide sequence ID" value="NZ_CADFFX010000024.1"/>
</dbReference>
<evidence type="ECO:0000259" key="6">
    <source>
        <dbReference type="Pfam" id="PF22178"/>
    </source>
</evidence>
<dbReference type="InterPro" id="IPR037026">
    <property type="entry name" value="Vgr_OB-fold_dom_sf"/>
</dbReference>
<dbReference type="InterPro" id="IPR006533">
    <property type="entry name" value="T6SS_Vgr_RhsGE"/>
</dbReference>
<reference evidence="7 8" key="1">
    <citation type="submission" date="2014-03" db="EMBL/GenBank/DDBJ databases">
        <title>Draft Genome Sequences of Four Burkholderia Strains.</title>
        <authorList>
            <person name="Liu X.Y."/>
            <person name="Li C.X."/>
            <person name="Xu J.H."/>
        </authorList>
    </citation>
    <scope>NUCLEOTIDE SEQUENCE [LARGE SCALE GENOMIC DNA]</scope>
    <source>
        <strain evidence="7 8">DSM 50014</strain>
    </source>
</reference>
<feature type="domain" description="Gp5/Type VI secretion system Vgr C-terminal trimerisation" evidence="6">
    <location>
        <begin position="479"/>
        <end position="588"/>
    </location>
</feature>
<dbReference type="Proteomes" id="UP000027466">
    <property type="component" value="Unassembled WGS sequence"/>
</dbReference>
<dbReference type="InterPro" id="IPR006531">
    <property type="entry name" value="Gp5/Vgr_OB"/>
</dbReference>
<keyword evidence="8" id="KW-1185">Reference proteome</keyword>
<proteinExistence type="inferred from homology"/>
<dbReference type="AlphaFoldDB" id="A0A069PX81"/>
<dbReference type="SUPFAM" id="SSF69349">
    <property type="entry name" value="Phage fibre proteins"/>
    <property type="match status" value="1"/>
</dbReference>
<accession>A0A069PX81</accession>
<evidence type="ECO:0000256" key="4">
    <source>
        <dbReference type="SAM" id="MobiDB-lite"/>
    </source>
</evidence>
<organism evidence="7 8">
    <name type="scientific">Caballeronia glathei</name>
    <dbReference type="NCBI Taxonomy" id="60547"/>
    <lineage>
        <taxon>Bacteria</taxon>
        <taxon>Pseudomonadati</taxon>
        <taxon>Pseudomonadota</taxon>
        <taxon>Betaproteobacteria</taxon>
        <taxon>Burkholderiales</taxon>
        <taxon>Burkholderiaceae</taxon>
        <taxon>Caballeronia</taxon>
    </lineage>
</organism>
<sequence length="658" mass="72691">MPSSNTRHVRLDCAALGDTAVLLTLTGSEALGRMSEFEIAFLSPRNDIDPAAVLGQEASVTLDYPAGGERQFNGIVTTLRLIVPGDTTRNRLARYQATVHPRLWLLTQASHRRFFYQRTVPQIVASVFEDYGIDFRNACTATYAAIEHCAQHRETDFDFVSRLLEREGIHYLFEYSLGKHTLVLADSNAAHRPIEHYESVPYQAWDEPDQDEECVYRWVSGATLQTGRYEVNDYDFEKASVSNQQGLVARATRAAPYDAPRYVMQEHLTGHVKAADGERFARAGVEISQTRNETIDGFATARGIAAGGLFRLADHPAAAQSRQYLVTAARFEVFSDAYVSSSDPSRRLFDCSFTAIRSDNSFRPERTTPVPRVAGPQTAVVVGPDGDEILTDKYGRVKVQFHWEQLAPSAAGERLNRCWVRVAQSWANKRWGAMHLPRIGQEVLVEFIEGDPDRPVITGAVYNSTNMPPYELPANAAVSTVKSNSTKGGNGYNEMRFDDRKGDEQLFFHAERDHETWVRHDALMNVGHERHLSVEGDEFVETKGARNDTVRGSSTQSVAGSVSNATMRNHDQYVGTEYSLGVGMAAHVKAGMTVVIEAGVSIALRAGTSYILIGPETIEMSSFPIPLVPGPPVVPVNVPPAPPKPPRDADDGTRHVAK</sequence>
<feature type="domain" description="Gp5/Type VI secretion system Vgr protein OB-fold" evidence="5">
    <location>
        <begin position="391"/>
        <end position="462"/>
    </location>
</feature>
<protein>
    <submittedName>
        <fullName evidence="7">Type VI secretion protein Vgr</fullName>
    </submittedName>
</protein>
<comment type="subcellular location">
    <subcellularLocation>
        <location evidence="1">Secreted</location>
    </subcellularLocation>
</comment>
<dbReference type="Pfam" id="PF22178">
    <property type="entry name" value="Gp5_trimer_C"/>
    <property type="match status" value="1"/>
</dbReference>
<feature type="region of interest" description="Disordered" evidence="4">
    <location>
        <begin position="636"/>
        <end position="658"/>
    </location>
</feature>
<comment type="similarity">
    <text evidence="2">Belongs to the VgrG protein family.</text>
</comment>
<dbReference type="Gene3D" id="2.40.50.230">
    <property type="entry name" value="Gp5 N-terminal domain"/>
    <property type="match status" value="1"/>
</dbReference>
<evidence type="ECO:0000256" key="1">
    <source>
        <dbReference type="ARBA" id="ARBA00004613"/>
    </source>
</evidence>
<keyword evidence="3" id="KW-0964">Secreted</keyword>
<dbReference type="PANTHER" id="PTHR32305:SF15">
    <property type="entry name" value="PROTEIN RHSA-RELATED"/>
    <property type="match status" value="1"/>
</dbReference>
<dbReference type="Pfam" id="PF05954">
    <property type="entry name" value="Phage_GPD"/>
    <property type="match status" value="1"/>
</dbReference>
<dbReference type="InterPro" id="IPR017847">
    <property type="entry name" value="T6SS_RhsGE_Vgr_subset"/>
</dbReference>
<dbReference type="InterPro" id="IPR054030">
    <property type="entry name" value="Gp5_Vgr_C"/>
</dbReference>
<dbReference type="Gene3D" id="2.30.110.50">
    <property type="match status" value="1"/>
</dbReference>
<dbReference type="STRING" id="60547.GCA_000751215_06078"/>
<dbReference type="PANTHER" id="PTHR32305">
    <property type="match status" value="1"/>
</dbReference>
<dbReference type="EMBL" id="JFHC01000021">
    <property type="protein sequence ID" value="KDR42001.1"/>
    <property type="molecule type" value="Genomic_DNA"/>
</dbReference>
<evidence type="ECO:0000313" key="7">
    <source>
        <dbReference type="EMBL" id="KDR42001.1"/>
    </source>
</evidence>
<evidence type="ECO:0000256" key="3">
    <source>
        <dbReference type="ARBA" id="ARBA00022525"/>
    </source>
</evidence>
<comment type="caution">
    <text evidence="7">The sequence shown here is derived from an EMBL/GenBank/DDBJ whole genome shotgun (WGS) entry which is preliminary data.</text>
</comment>
<gene>
    <name evidence="7" type="ORF">BG61_13885</name>
</gene>